<accession>A0AC35TXS4</accession>
<dbReference type="Proteomes" id="UP000095286">
    <property type="component" value="Unplaced"/>
</dbReference>
<name>A0AC35TXS4_9BILA</name>
<evidence type="ECO:0000313" key="1">
    <source>
        <dbReference type="Proteomes" id="UP000095286"/>
    </source>
</evidence>
<evidence type="ECO:0000313" key="2">
    <source>
        <dbReference type="WBParaSite" id="RSKR_0000507000.1"/>
    </source>
</evidence>
<sequence>MLGVSLKNTQQYGVIEKINLHNSFLLQNWHYVGANNWKYIETGFVRLPDIKAILMAYYIPLDEMERINVIGFVLDGNCIPNEPTTHILAFNQGSRRTTTYRQDVRVVKKLQDVEAIETKKLNDTRNRSIMYWFGNGGIPGSFFTHVDKSKIINFVEKSVSKGSKIGNETKTKKFCKFNNGTPVKVSDASSTSRNHRKVKLRSANKRSIPTKSSIMNNTVSIGSKMTTPAVKLDAGEVVVEEKVADGRKPTEGNNNKGGVDRNVSYKGAKNEERNNKKADRNDSRKGKSGAIEVGKNEHLVSKTNNRKKASNKTYFAVPTTPSTPITIAPTLPPRPPSSSKKEPLFVNTSLLKKDILIWVNLSTKLNQTI</sequence>
<proteinExistence type="predicted"/>
<reference evidence="2" key="1">
    <citation type="submission" date="2016-11" db="UniProtKB">
        <authorList>
            <consortium name="WormBaseParasite"/>
        </authorList>
    </citation>
    <scope>IDENTIFICATION</scope>
    <source>
        <strain evidence="2">KR3021</strain>
    </source>
</reference>
<protein>
    <submittedName>
        <fullName evidence="2">Ulp1 protease family, C-terminal catalytic domain-containing protein</fullName>
    </submittedName>
</protein>
<dbReference type="WBParaSite" id="RSKR_0000507000.1">
    <property type="protein sequence ID" value="RSKR_0000507000.1"/>
    <property type="gene ID" value="RSKR_0000507000"/>
</dbReference>
<organism evidence="1 2">
    <name type="scientific">Rhabditophanes sp. KR3021</name>
    <dbReference type="NCBI Taxonomy" id="114890"/>
    <lineage>
        <taxon>Eukaryota</taxon>
        <taxon>Metazoa</taxon>
        <taxon>Ecdysozoa</taxon>
        <taxon>Nematoda</taxon>
        <taxon>Chromadorea</taxon>
        <taxon>Rhabditida</taxon>
        <taxon>Tylenchina</taxon>
        <taxon>Panagrolaimomorpha</taxon>
        <taxon>Strongyloidoidea</taxon>
        <taxon>Alloionematidae</taxon>
        <taxon>Rhabditophanes</taxon>
    </lineage>
</organism>